<evidence type="ECO:0000313" key="3">
    <source>
        <dbReference type="Proteomes" id="UP000748025"/>
    </source>
</evidence>
<dbReference type="EMBL" id="SRPW01001456">
    <property type="protein sequence ID" value="KAG6001157.1"/>
    <property type="molecule type" value="Genomic_DNA"/>
</dbReference>
<accession>A0A9P7N8K6</accession>
<organism evidence="2 3">
    <name type="scientific">Claviceps pusilla</name>
    <dbReference type="NCBI Taxonomy" id="123648"/>
    <lineage>
        <taxon>Eukaryota</taxon>
        <taxon>Fungi</taxon>
        <taxon>Dikarya</taxon>
        <taxon>Ascomycota</taxon>
        <taxon>Pezizomycotina</taxon>
        <taxon>Sordariomycetes</taxon>
        <taxon>Hypocreomycetidae</taxon>
        <taxon>Hypocreales</taxon>
        <taxon>Clavicipitaceae</taxon>
        <taxon>Claviceps</taxon>
    </lineage>
</organism>
<reference evidence="2" key="1">
    <citation type="journal article" date="2020" name="bioRxiv">
        <title>Whole genome comparisons of ergot fungi reveals the divergence and evolution of species within the genus Claviceps are the result of varying mechanisms driving genome evolution and host range expansion.</title>
        <authorList>
            <person name="Wyka S.A."/>
            <person name="Mondo S.J."/>
            <person name="Liu M."/>
            <person name="Dettman J."/>
            <person name="Nalam V."/>
            <person name="Broders K.D."/>
        </authorList>
    </citation>
    <scope>NUCLEOTIDE SEQUENCE</scope>
    <source>
        <strain evidence="2">CCC 602</strain>
    </source>
</reference>
<keyword evidence="3" id="KW-1185">Reference proteome</keyword>
<feature type="region of interest" description="Disordered" evidence="1">
    <location>
        <begin position="185"/>
        <end position="217"/>
    </location>
</feature>
<dbReference type="Proteomes" id="UP000748025">
    <property type="component" value="Unassembled WGS sequence"/>
</dbReference>
<comment type="caution">
    <text evidence="2">The sequence shown here is derived from an EMBL/GenBank/DDBJ whole genome shotgun (WGS) entry which is preliminary data.</text>
</comment>
<feature type="region of interest" description="Disordered" evidence="1">
    <location>
        <begin position="1"/>
        <end position="45"/>
    </location>
</feature>
<gene>
    <name evidence="2" type="ORF">E4U43_001398</name>
</gene>
<feature type="compositionally biased region" description="Low complexity" evidence="1">
    <location>
        <begin position="199"/>
        <end position="209"/>
    </location>
</feature>
<proteinExistence type="predicted"/>
<feature type="region of interest" description="Disordered" evidence="1">
    <location>
        <begin position="70"/>
        <end position="108"/>
    </location>
</feature>
<evidence type="ECO:0000256" key="1">
    <source>
        <dbReference type="SAM" id="MobiDB-lite"/>
    </source>
</evidence>
<name>A0A9P7N8K6_9HYPO</name>
<protein>
    <submittedName>
        <fullName evidence="2">Uncharacterized protein</fullName>
    </submittedName>
</protein>
<dbReference type="AlphaFoldDB" id="A0A9P7N8K6"/>
<evidence type="ECO:0000313" key="2">
    <source>
        <dbReference type="EMBL" id="KAG6001157.1"/>
    </source>
</evidence>
<sequence>MRNSTPSHDGQHLANNCVGRGPGSFGTSDQSIRERQPMPKSRSANDLQTFRYVKSQQSNNLALTCHNDSLEWPRLTNPPPRPFLRFSSSSRHGSAGRPHGRKSKHSQDLAHCDAALAAKSRAYAGPSTFEKCWFHLLPNCLERNELWNQPEIYCENEQRRARQLPGGVESKGALRCGKQTGMFDLVSDKETTPVSTSRPPGGDNPNPNGAKCVSVSTDSDAPEFSFAGAGQQLA</sequence>